<accession>A0A8H7ZQZ4</accession>
<evidence type="ECO:0000256" key="1">
    <source>
        <dbReference type="SAM" id="MobiDB-lite"/>
    </source>
</evidence>
<feature type="compositionally biased region" description="Basic and acidic residues" evidence="1">
    <location>
        <begin position="35"/>
        <end position="51"/>
    </location>
</feature>
<dbReference type="AlphaFoldDB" id="A0A8H7ZQZ4"/>
<keyword evidence="3" id="KW-1185">Reference proteome</keyword>
<gene>
    <name evidence="2" type="ORF">BJ554DRAFT_2398</name>
</gene>
<feature type="region of interest" description="Disordered" evidence="1">
    <location>
        <begin position="32"/>
        <end position="73"/>
    </location>
</feature>
<protein>
    <submittedName>
        <fullName evidence="2">Uncharacterized protein</fullName>
    </submittedName>
</protein>
<sequence length="73" mass="8171">MTQRLRLDITVLLQLVHVRLEPDLFVAAIKHKKTSPSDDPAHEIALKHESGELTPSPRLRPVPPARRTADHGP</sequence>
<dbReference type="Proteomes" id="UP000673691">
    <property type="component" value="Unassembled WGS sequence"/>
</dbReference>
<comment type="caution">
    <text evidence="2">The sequence shown here is derived from an EMBL/GenBank/DDBJ whole genome shotgun (WGS) entry which is preliminary data.</text>
</comment>
<dbReference type="EMBL" id="JAEFCI010009868">
    <property type="protein sequence ID" value="KAG5457549.1"/>
    <property type="molecule type" value="Genomic_DNA"/>
</dbReference>
<organism evidence="2 3">
    <name type="scientific">Olpidium bornovanus</name>
    <dbReference type="NCBI Taxonomy" id="278681"/>
    <lineage>
        <taxon>Eukaryota</taxon>
        <taxon>Fungi</taxon>
        <taxon>Fungi incertae sedis</taxon>
        <taxon>Olpidiomycota</taxon>
        <taxon>Olpidiomycotina</taxon>
        <taxon>Olpidiomycetes</taxon>
        <taxon>Olpidiales</taxon>
        <taxon>Olpidiaceae</taxon>
        <taxon>Olpidium</taxon>
    </lineage>
</organism>
<evidence type="ECO:0000313" key="3">
    <source>
        <dbReference type="Proteomes" id="UP000673691"/>
    </source>
</evidence>
<evidence type="ECO:0000313" key="2">
    <source>
        <dbReference type="EMBL" id="KAG5457549.1"/>
    </source>
</evidence>
<reference evidence="2 3" key="1">
    <citation type="journal article" name="Sci. Rep.">
        <title>Genome-scale phylogenetic analyses confirm Olpidium as the closest living zoosporic fungus to the non-flagellated, terrestrial fungi.</title>
        <authorList>
            <person name="Chang Y."/>
            <person name="Rochon D."/>
            <person name="Sekimoto S."/>
            <person name="Wang Y."/>
            <person name="Chovatia M."/>
            <person name="Sandor L."/>
            <person name="Salamov A."/>
            <person name="Grigoriev I.V."/>
            <person name="Stajich J.E."/>
            <person name="Spatafora J.W."/>
        </authorList>
    </citation>
    <scope>NUCLEOTIDE SEQUENCE [LARGE SCALE GENOMIC DNA]</scope>
    <source>
        <strain evidence="2">S191</strain>
    </source>
</reference>
<name>A0A8H7ZQZ4_9FUNG</name>
<proteinExistence type="predicted"/>